<keyword evidence="2" id="KW-1185">Reference proteome</keyword>
<comment type="caution">
    <text evidence="1">The sequence shown here is derived from an EMBL/GenBank/DDBJ whole genome shotgun (WGS) entry which is preliminary data.</text>
</comment>
<dbReference type="OMA" id="RIHCECA"/>
<dbReference type="AlphaFoldDB" id="A0A060T0W2"/>
<dbReference type="EMBL" id="CCBP010000702">
    <property type="protein sequence ID" value="CDO78169.1"/>
    <property type="molecule type" value="Genomic_DNA"/>
</dbReference>
<dbReference type="HOGENOM" id="CLU_698574_0_0_1"/>
<evidence type="ECO:0000313" key="1">
    <source>
        <dbReference type="EMBL" id="CDO78169.1"/>
    </source>
</evidence>
<sequence length="375" mass="41594">MSSSPEVDHINDPDYLCAFASTLHEINHDARRNSSEYPVAQKRYATLLDALAHLAVREPRDQVVAIGALTAGKSDPTELYVATNAGVVPLYISRAHEAPHAIRQDRYVLKEPVTEPVLVALRELQHVLYNHSIERLRARFAKLGWEEKLQHLFACINASSGAVVLDSLSEGEQYALKQLKASQSVQNDFPGFEQGIKLFHDAIEKPHVVGLHNASVLLMTFNRRHAKDSVLLLCDTFINAYAKRTGKGARKHHSLSKWLSKISFVTAEYGKLIKIFTDSHLSDMFHDSVVIRPIANNPPMRPYTTALEPNAIKKTLNALEFTSDDFDDNDPGTYAQLINDIQTTSARSTLRISSSGTTTPADVFAAHSPSQTCSL</sequence>
<evidence type="ECO:0000313" key="2">
    <source>
        <dbReference type="Proteomes" id="UP000029665"/>
    </source>
</evidence>
<organism evidence="1 2">
    <name type="scientific">Pycnoporus cinnabarinus</name>
    <name type="common">Cinnabar-red polypore</name>
    <name type="synonym">Trametes cinnabarina</name>
    <dbReference type="NCBI Taxonomy" id="5643"/>
    <lineage>
        <taxon>Eukaryota</taxon>
        <taxon>Fungi</taxon>
        <taxon>Dikarya</taxon>
        <taxon>Basidiomycota</taxon>
        <taxon>Agaricomycotina</taxon>
        <taxon>Agaricomycetes</taxon>
        <taxon>Polyporales</taxon>
        <taxon>Polyporaceae</taxon>
        <taxon>Trametes</taxon>
    </lineage>
</organism>
<reference evidence="1" key="1">
    <citation type="submission" date="2014-01" db="EMBL/GenBank/DDBJ databases">
        <title>The genome of the white-rot fungus Pycnoporus cinnabarinus: a basidiomycete model with a versatile arsenal for lignocellulosic biomass breakdown.</title>
        <authorList>
            <person name="Levasseur A."/>
            <person name="Lomascolo A."/>
            <person name="Ruiz-Duenas F.J."/>
            <person name="Uzan E."/>
            <person name="Piumi F."/>
            <person name="Kues U."/>
            <person name="Ram A.F.J."/>
            <person name="Murat C."/>
            <person name="Haon M."/>
            <person name="Benoit I."/>
            <person name="Arfi Y."/>
            <person name="Chevret D."/>
            <person name="Drula E."/>
            <person name="Kwon M.J."/>
            <person name="Gouret P."/>
            <person name="Lesage-Meessen L."/>
            <person name="Lombard V."/>
            <person name="Mariette J."/>
            <person name="Noirot C."/>
            <person name="Park J."/>
            <person name="Patyshakuliyeva A."/>
            <person name="Wieneger R.A.B."/>
            <person name="Wosten H.A.B."/>
            <person name="Martin F."/>
            <person name="Coutinho P.M."/>
            <person name="de Vries R."/>
            <person name="Martinez A.T."/>
            <person name="Klopp C."/>
            <person name="Pontarotti P."/>
            <person name="Henrissat B."/>
            <person name="Record E."/>
        </authorList>
    </citation>
    <scope>NUCLEOTIDE SEQUENCE [LARGE SCALE GENOMIC DNA]</scope>
    <source>
        <strain evidence="1">BRFM137</strain>
    </source>
</reference>
<name>A0A060T0W2_PYCCI</name>
<gene>
    <name evidence="1" type="ORF">BN946_scf184676.g3</name>
</gene>
<protein>
    <submittedName>
        <fullName evidence="1">Uncharacterized protein</fullName>
    </submittedName>
</protein>
<dbReference type="Proteomes" id="UP000029665">
    <property type="component" value="Unassembled WGS sequence"/>
</dbReference>
<proteinExistence type="predicted"/>
<dbReference type="OrthoDB" id="2748641at2759"/>
<accession>A0A060T0W2</accession>